<evidence type="ECO:0000313" key="2">
    <source>
        <dbReference type="EMBL" id="KFO18676.1"/>
    </source>
</evidence>
<sequence>MINDVIERVKALKHMDVLDRDELGYKRPRNLTSRRAPHGDSRRLAEHAAGRAQQSSDRDPRPEHVAPSNLTSETPRRTATTDQVVLS</sequence>
<dbReference type="Proteomes" id="UP000028990">
    <property type="component" value="Unassembled WGS sequence"/>
</dbReference>
<gene>
    <name evidence="3" type="ORF">H920_14725</name>
    <name evidence="2" type="ORF">H920_19887</name>
</gene>
<reference evidence="3 4" key="1">
    <citation type="submission" date="2013-11" db="EMBL/GenBank/DDBJ databases">
        <title>The Damaraland mole rat (Fukomys damarensis) genome and evolution of African mole rats.</title>
        <authorList>
            <person name="Gladyshev V.N."/>
            <person name="Fang X."/>
        </authorList>
    </citation>
    <scope>NUCLEOTIDE SEQUENCE [LARGE SCALE GENOMIC DNA]</scope>
    <source>
        <tissue evidence="3">Liver</tissue>
    </source>
</reference>
<evidence type="ECO:0000313" key="3">
    <source>
        <dbReference type="EMBL" id="KFO23927.1"/>
    </source>
</evidence>
<evidence type="ECO:0000313" key="4">
    <source>
        <dbReference type="Proteomes" id="UP000028990"/>
    </source>
</evidence>
<accession>A0A091CYX1</accession>
<dbReference type="AlphaFoldDB" id="A0A091CYX1"/>
<protein>
    <submittedName>
        <fullName evidence="3">Uncharacterized protein</fullName>
    </submittedName>
</protein>
<feature type="compositionally biased region" description="Basic and acidic residues" evidence="1">
    <location>
        <begin position="37"/>
        <end position="49"/>
    </location>
</feature>
<organism evidence="3 4">
    <name type="scientific">Fukomys damarensis</name>
    <name type="common">Damaraland mole rat</name>
    <name type="synonym">Cryptomys damarensis</name>
    <dbReference type="NCBI Taxonomy" id="885580"/>
    <lineage>
        <taxon>Eukaryota</taxon>
        <taxon>Metazoa</taxon>
        <taxon>Chordata</taxon>
        <taxon>Craniata</taxon>
        <taxon>Vertebrata</taxon>
        <taxon>Euteleostomi</taxon>
        <taxon>Mammalia</taxon>
        <taxon>Eutheria</taxon>
        <taxon>Euarchontoglires</taxon>
        <taxon>Glires</taxon>
        <taxon>Rodentia</taxon>
        <taxon>Hystricomorpha</taxon>
        <taxon>Bathyergidae</taxon>
        <taxon>Fukomys</taxon>
    </lineage>
</organism>
<feature type="region of interest" description="Disordered" evidence="1">
    <location>
        <begin position="23"/>
        <end position="87"/>
    </location>
</feature>
<keyword evidence="4" id="KW-1185">Reference proteome</keyword>
<name>A0A091CYX1_FUKDA</name>
<feature type="compositionally biased region" description="Polar residues" evidence="1">
    <location>
        <begin position="68"/>
        <end position="87"/>
    </location>
</feature>
<dbReference type="EMBL" id="KN123705">
    <property type="protein sequence ID" value="KFO23927.1"/>
    <property type="molecule type" value="Genomic_DNA"/>
</dbReference>
<proteinExistence type="predicted"/>
<dbReference type="EMBL" id="KN125342">
    <property type="protein sequence ID" value="KFO18676.1"/>
    <property type="molecule type" value="Genomic_DNA"/>
</dbReference>
<evidence type="ECO:0000256" key="1">
    <source>
        <dbReference type="SAM" id="MobiDB-lite"/>
    </source>
</evidence>